<protein>
    <submittedName>
        <fullName evidence="1">Uncharacterized protein</fullName>
    </submittedName>
</protein>
<evidence type="ECO:0000313" key="1">
    <source>
        <dbReference type="EMBL" id="KAE9399841.1"/>
    </source>
</evidence>
<evidence type="ECO:0000313" key="2">
    <source>
        <dbReference type="Proteomes" id="UP000799118"/>
    </source>
</evidence>
<gene>
    <name evidence="1" type="ORF">BT96DRAFT_1101363</name>
</gene>
<name>A0A6A4HQ75_9AGAR</name>
<keyword evidence="2" id="KW-1185">Reference proteome</keyword>
<proteinExistence type="predicted"/>
<accession>A0A6A4HQ75</accession>
<dbReference type="AlphaFoldDB" id="A0A6A4HQ75"/>
<sequence>MPSVHFFVTNDTTLDDPGPDGGTDVYEISIMEGIRTFSGAFLNGGVVAVDIVDDSNSFSFEIAASDSVISDKYFICQICEINGSAPSIFAYRFKAAGRPEAQKLLGAVT</sequence>
<reference evidence="1" key="1">
    <citation type="journal article" date="2019" name="Environ. Microbiol.">
        <title>Fungal ecological strategies reflected in gene transcription - a case study of two litter decomposers.</title>
        <authorList>
            <person name="Barbi F."/>
            <person name="Kohler A."/>
            <person name="Barry K."/>
            <person name="Baskaran P."/>
            <person name="Daum C."/>
            <person name="Fauchery L."/>
            <person name="Ihrmark K."/>
            <person name="Kuo A."/>
            <person name="LaButti K."/>
            <person name="Lipzen A."/>
            <person name="Morin E."/>
            <person name="Grigoriev I.V."/>
            <person name="Henrissat B."/>
            <person name="Lindahl B."/>
            <person name="Martin F."/>
        </authorList>
    </citation>
    <scope>NUCLEOTIDE SEQUENCE</scope>
    <source>
        <strain evidence="1">JB14</strain>
    </source>
</reference>
<dbReference type="EMBL" id="ML769464">
    <property type="protein sequence ID" value="KAE9399841.1"/>
    <property type="molecule type" value="Genomic_DNA"/>
</dbReference>
<organism evidence="1 2">
    <name type="scientific">Gymnopus androsaceus JB14</name>
    <dbReference type="NCBI Taxonomy" id="1447944"/>
    <lineage>
        <taxon>Eukaryota</taxon>
        <taxon>Fungi</taxon>
        <taxon>Dikarya</taxon>
        <taxon>Basidiomycota</taxon>
        <taxon>Agaricomycotina</taxon>
        <taxon>Agaricomycetes</taxon>
        <taxon>Agaricomycetidae</taxon>
        <taxon>Agaricales</taxon>
        <taxon>Marasmiineae</taxon>
        <taxon>Omphalotaceae</taxon>
        <taxon>Gymnopus</taxon>
    </lineage>
</organism>
<dbReference type="Proteomes" id="UP000799118">
    <property type="component" value="Unassembled WGS sequence"/>
</dbReference>